<dbReference type="GO" id="GO:0005975">
    <property type="term" value="P:carbohydrate metabolic process"/>
    <property type="evidence" value="ECO:0007669"/>
    <property type="project" value="InterPro"/>
</dbReference>
<evidence type="ECO:0000256" key="15">
    <source>
        <dbReference type="ARBA" id="ARBA00038074"/>
    </source>
</evidence>
<dbReference type="GO" id="GO:0016757">
    <property type="term" value="F:glycosyltransferase activity"/>
    <property type="evidence" value="ECO:0007669"/>
    <property type="project" value="UniProtKB-KW"/>
</dbReference>
<dbReference type="AlphaFoldDB" id="A0A9Q9AFE3"/>
<comment type="similarity">
    <text evidence="15">Belongs to the glycosyl hydrolase 16 family. CRH1 subfamily.</text>
</comment>
<evidence type="ECO:0000313" key="22">
    <source>
        <dbReference type="EMBL" id="USW48037.1"/>
    </source>
</evidence>
<feature type="domain" description="GH16" evidence="21">
    <location>
        <begin position="22"/>
        <end position="239"/>
    </location>
</feature>
<feature type="active site" description="Nucleophile" evidence="17">
    <location>
        <position position="120"/>
    </location>
</feature>
<keyword evidence="4" id="KW-0336">GPI-anchor</keyword>
<dbReference type="SUPFAM" id="SSF49899">
    <property type="entry name" value="Concanavalin A-like lectins/glucanases"/>
    <property type="match status" value="1"/>
</dbReference>
<dbReference type="InterPro" id="IPR050546">
    <property type="entry name" value="Glycosyl_Hydrlase_16"/>
</dbReference>
<evidence type="ECO:0000256" key="20">
    <source>
        <dbReference type="SAM" id="SignalP"/>
    </source>
</evidence>
<keyword evidence="7 20" id="KW-0732">Signal</keyword>
<keyword evidence="12" id="KW-0449">Lipoprotein</keyword>
<keyword evidence="6" id="KW-0808">Transferase</keyword>
<reference evidence="22" key="1">
    <citation type="submission" date="2022-06" db="EMBL/GenBank/DDBJ databases">
        <title>Complete genome sequences of two strains of the flax pathogen Septoria linicola.</title>
        <authorList>
            <person name="Lapalu N."/>
            <person name="Simon A."/>
            <person name="Demenou B."/>
            <person name="Paumier D."/>
            <person name="Guillot M.-P."/>
            <person name="Gout L."/>
            <person name="Valade R."/>
        </authorList>
    </citation>
    <scope>NUCLEOTIDE SEQUENCE</scope>
    <source>
        <strain evidence="22">SE15195</strain>
    </source>
</reference>
<keyword evidence="8 16" id="KW-0378">Hydrolase</keyword>
<evidence type="ECO:0000256" key="14">
    <source>
        <dbReference type="ARBA" id="ARBA00023316"/>
    </source>
</evidence>
<sequence length="405" mass="41801">MRFASSSSTVLLTLASTAIAQTFTDCNPTEKSCPAEVGLPSSSYTTDFTKGASDSWSSAVGTTLTYGDDGAVFSIAERNQAPTIATDFFIFFGRVDVTMKAAHGTGIVSSIVLESADLDEIDWEFVGGDNGQVQSNFYGKGNTTTYDRVVYHPVTTPQDIWHTYGIDWTSEKIDFSIDGVVIRTVPYSNAQTVYGKNFPQTPMQLKLGSWAGGDSSSEGTVEWAGGKVDYSQAPFNMLVRSVDITNYNPACQYSYSDLSGSWESIDVVTSGDSCKADGAASASATQSAVGSATSVAQSAATSAPTASQTVVAIQNTIKSIESTVTGTSYSVNTASISALNSGFQTAAATATASSTTGSDQDSTSTGTSSGPSSSASVEASTGGASTLMTMAGGSLLTIVLSAMLL</sequence>
<dbReference type="CDD" id="cd02183">
    <property type="entry name" value="GH16_fungal_CRH1_transglycosylase"/>
    <property type="match status" value="1"/>
</dbReference>
<evidence type="ECO:0000256" key="18">
    <source>
        <dbReference type="PIRSR" id="PIRSR037299-2"/>
    </source>
</evidence>
<gene>
    <name evidence="22" type="ORF">Slin15195_G013560</name>
</gene>
<evidence type="ECO:0000256" key="3">
    <source>
        <dbReference type="ARBA" id="ARBA00004589"/>
    </source>
</evidence>
<dbReference type="Gene3D" id="2.60.120.200">
    <property type="match status" value="1"/>
</dbReference>
<feature type="chain" id="PRO_5040387442" description="Crh-like protein" evidence="20">
    <location>
        <begin position="21"/>
        <end position="405"/>
    </location>
</feature>
<keyword evidence="5" id="KW-0328">Glycosyltransferase</keyword>
<evidence type="ECO:0000256" key="19">
    <source>
        <dbReference type="SAM" id="MobiDB-lite"/>
    </source>
</evidence>
<evidence type="ECO:0000256" key="12">
    <source>
        <dbReference type="ARBA" id="ARBA00023288"/>
    </source>
</evidence>
<evidence type="ECO:0000256" key="10">
    <source>
        <dbReference type="ARBA" id="ARBA00023157"/>
    </source>
</evidence>
<dbReference type="PIRSF" id="PIRSF037299">
    <property type="entry name" value="Glycosidase_CRH1_prd"/>
    <property type="match status" value="1"/>
</dbReference>
<dbReference type="InterPro" id="IPR017168">
    <property type="entry name" value="CHR-like"/>
</dbReference>
<feature type="disulfide bond" evidence="18">
    <location>
        <begin position="26"/>
        <end position="33"/>
    </location>
</feature>
<dbReference type="GO" id="GO:0098552">
    <property type="term" value="C:side of membrane"/>
    <property type="evidence" value="ECO:0007669"/>
    <property type="project" value="UniProtKB-KW"/>
</dbReference>
<evidence type="ECO:0000256" key="7">
    <source>
        <dbReference type="ARBA" id="ARBA00022729"/>
    </source>
</evidence>
<dbReference type="PROSITE" id="PS51762">
    <property type="entry name" value="GH16_2"/>
    <property type="match status" value="1"/>
</dbReference>
<comment type="subcellular location">
    <subcellularLocation>
        <location evidence="2">Cell envelope</location>
    </subcellularLocation>
    <subcellularLocation>
        <location evidence="3">Membrane</location>
        <topology evidence="3">Lipid-anchor</topology>
        <topology evidence="3">GPI-anchor</topology>
    </subcellularLocation>
</comment>
<feature type="signal peptide" evidence="20">
    <location>
        <begin position="1"/>
        <end position="20"/>
    </location>
</feature>
<dbReference type="EMBL" id="CP099418">
    <property type="protein sequence ID" value="USW48037.1"/>
    <property type="molecule type" value="Genomic_DNA"/>
</dbReference>
<keyword evidence="9 16" id="KW-0472">Membrane</keyword>
<dbReference type="PANTHER" id="PTHR10963">
    <property type="entry name" value="GLYCOSYL HYDROLASE-RELATED"/>
    <property type="match status" value="1"/>
</dbReference>
<comment type="catalytic activity">
    <reaction evidence="1">
        <text>Random endo-hydrolysis of N-acetyl-beta-D-glucosaminide (1-&gt;4)-beta-linkages in chitin and chitodextrins.</text>
        <dbReference type="EC" id="3.2.1.14"/>
    </reaction>
</comment>
<dbReference type="EC" id="3.2.-.-" evidence="16"/>
<keyword evidence="23" id="KW-1185">Reference proteome</keyword>
<dbReference type="Proteomes" id="UP001056384">
    <property type="component" value="Chromosome 1"/>
</dbReference>
<organism evidence="22 23">
    <name type="scientific">Septoria linicola</name>
    <dbReference type="NCBI Taxonomy" id="215465"/>
    <lineage>
        <taxon>Eukaryota</taxon>
        <taxon>Fungi</taxon>
        <taxon>Dikarya</taxon>
        <taxon>Ascomycota</taxon>
        <taxon>Pezizomycotina</taxon>
        <taxon>Dothideomycetes</taxon>
        <taxon>Dothideomycetidae</taxon>
        <taxon>Mycosphaerellales</taxon>
        <taxon>Mycosphaerellaceae</taxon>
        <taxon>Septoria</taxon>
    </lineage>
</organism>
<feature type="active site" description="Proton donor" evidence="17">
    <location>
        <position position="124"/>
    </location>
</feature>
<keyword evidence="10 18" id="KW-1015">Disulfide bond</keyword>
<dbReference type="Pfam" id="PF00722">
    <property type="entry name" value="Glyco_hydro_16"/>
    <property type="match status" value="1"/>
</dbReference>
<keyword evidence="14" id="KW-0961">Cell wall biogenesis/degradation</keyword>
<evidence type="ECO:0000256" key="11">
    <source>
        <dbReference type="ARBA" id="ARBA00023180"/>
    </source>
</evidence>
<evidence type="ECO:0000313" key="23">
    <source>
        <dbReference type="Proteomes" id="UP001056384"/>
    </source>
</evidence>
<evidence type="ECO:0000256" key="16">
    <source>
        <dbReference type="PIRNR" id="PIRNR037299"/>
    </source>
</evidence>
<protein>
    <recommendedName>
        <fullName evidence="16">Crh-like protein</fullName>
        <ecNumber evidence="16">3.2.-.-</ecNumber>
    </recommendedName>
</protein>
<evidence type="ECO:0000256" key="4">
    <source>
        <dbReference type="ARBA" id="ARBA00022622"/>
    </source>
</evidence>
<name>A0A9Q9AFE3_9PEZI</name>
<evidence type="ECO:0000256" key="2">
    <source>
        <dbReference type="ARBA" id="ARBA00004196"/>
    </source>
</evidence>
<dbReference type="InterPro" id="IPR013320">
    <property type="entry name" value="ConA-like_dom_sf"/>
</dbReference>
<dbReference type="GO" id="GO:0009277">
    <property type="term" value="C:fungal-type cell wall"/>
    <property type="evidence" value="ECO:0007669"/>
    <property type="project" value="TreeGrafter"/>
</dbReference>
<evidence type="ECO:0000259" key="21">
    <source>
        <dbReference type="PROSITE" id="PS51762"/>
    </source>
</evidence>
<dbReference type="GO" id="GO:0031505">
    <property type="term" value="P:fungal-type cell wall organization"/>
    <property type="evidence" value="ECO:0007669"/>
    <property type="project" value="TreeGrafter"/>
</dbReference>
<keyword evidence="11" id="KW-0325">Glycoprotein</keyword>
<evidence type="ECO:0000256" key="6">
    <source>
        <dbReference type="ARBA" id="ARBA00022679"/>
    </source>
</evidence>
<evidence type="ECO:0000256" key="8">
    <source>
        <dbReference type="ARBA" id="ARBA00022801"/>
    </source>
</evidence>
<keyword evidence="13" id="KW-0326">Glycosidase</keyword>
<dbReference type="PANTHER" id="PTHR10963:SF68">
    <property type="entry name" value="GLYCOSIDASE CRH1-RELATED"/>
    <property type="match status" value="1"/>
</dbReference>
<evidence type="ECO:0000256" key="17">
    <source>
        <dbReference type="PIRSR" id="PIRSR037299-1"/>
    </source>
</evidence>
<evidence type="ECO:0000256" key="13">
    <source>
        <dbReference type="ARBA" id="ARBA00023295"/>
    </source>
</evidence>
<accession>A0A9Q9AFE3</accession>
<evidence type="ECO:0000256" key="9">
    <source>
        <dbReference type="ARBA" id="ARBA00023136"/>
    </source>
</evidence>
<dbReference type="InterPro" id="IPR000757">
    <property type="entry name" value="Beta-glucanase-like"/>
</dbReference>
<feature type="region of interest" description="Disordered" evidence="19">
    <location>
        <begin position="352"/>
        <end position="380"/>
    </location>
</feature>
<dbReference type="GO" id="GO:0008843">
    <property type="term" value="F:endochitinase activity"/>
    <property type="evidence" value="ECO:0007669"/>
    <property type="project" value="UniProtKB-EC"/>
</dbReference>
<evidence type="ECO:0000256" key="5">
    <source>
        <dbReference type="ARBA" id="ARBA00022676"/>
    </source>
</evidence>
<evidence type="ECO:0000256" key="1">
    <source>
        <dbReference type="ARBA" id="ARBA00000822"/>
    </source>
</evidence>
<proteinExistence type="inferred from homology"/>